<sequence length="73" mass="8445">MMANKNAVEMYFTITMLFKVDPLKILNQYLFYDFHNTNPLICRNCVVKNAAKIVIELKVMAFLRLACPESISV</sequence>
<proteinExistence type="predicted"/>
<dbReference type="EMBL" id="MKGQ01000021">
    <property type="protein sequence ID" value="OKP01776.1"/>
    <property type="molecule type" value="Genomic_DNA"/>
</dbReference>
<keyword evidence="2" id="KW-1185">Reference proteome</keyword>
<evidence type="ECO:0000313" key="1">
    <source>
        <dbReference type="EMBL" id="OKP01776.1"/>
    </source>
</evidence>
<dbReference type="AlphaFoldDB" id="A0A1Q5TNH8"/>
<comment type="caution">
    <text evidence="1">The sequence shown here is derived from an EMBL/GenBank/DDBJ whole genome shotgun (WGS) entry which is preliminary data.</text>
</comment>
<evidence type="ECO:0000313" key="2">
    <source>
        <dbReference type="Proteomes" id="UP000186268"/>
    </source>
</evidence>
<organism evidence="1 2">
    <name type="scientific">Xenorhabdus eapokensis</name>
    <dbReference type="NCBI Taxonomy" id="1873482"/>
    <lineage>
        <taxon>Bacteria</taxon>
        <taxon>Pseudomonadati</taxon>
        <taxon>Pseudomonadota</taxon>
        <taxon>Gammaproteobacteria</taxon>
        <taxon>Enterobacterales</taxon>
        <taxon>Morganellaceae</taxon>
        <taxon>Xenorhabdus</taxon>
    </lineage>
</organism>
<accession>A0A1Q5TNH8</accession>
<dbReference type="Proteomes" id="UP000186268">
    <property type="component" value="Unassembled WGS sequence"/>
</dbReference>
<reference evidence="1 2" key="1">
    <citation type="submission" date="2016-09" db="EMBL/GenBank/DDBJ databases">
        <title>Xenorhabdus thuongxuanensis sp. nov. and Xenorhabdus eapokensis sp. nov., isolated from Steinernema species.</title>
        <authorList>
            <person name="Kaempfer P."/>
            <person name="Tobias N.J."/>
            <person name="Phan Ke L."/>
            <person name="Bode H.B."/>
            <person name="Glaeser S.P."/>
        </authorList>
    </citation>
    <scope>NUCLEOTIDE SEQUENCE [LARGE SCALE GENOMIC DNA]</scope>
    <source>
        <strain evidence="1 2">DL20</strain>
    </source>
</reference>
<name>A0A1Q5TNH8_9GAMM</name>
<protein>
    <submittedName>
        <fullName evidence="1">Uncharacterized protein</fullName>
    </submittedName>
</protein>
<gene>
    <name evidence="1" type="ORF">Xedl_02764</name>
</gene>